<feature type="coiled-coil region" evidence="1">
    <location>
        <begin position="120"/>
        <end position="168"/>
    </location>
</feature>
<gene>
    <name evidence="3" type="ORF">Q9L58_009287</name>
</gene>
<proteinExistence type="predicted"/>
<evidence type="ECO:0000256" key="2">
    <source>
        <dbReference type="SAM" id="MobiDB-lite"/>
    </source>
</evidence>
<dbReference type="Proteomes" id="UP001447188">
    <property type="component" value="Unassembled WGS sequence"/>
</dbReference>
<feature type="region of interest" description="Disordered" evidence="2">
    <location>
        <begin position="182"/>
        <end position="205"/>
    </location>
</feature>
<evidence type="ECO:0000313" key="3">
    <source>
        <dbReference type="EMBL" id="KAL0631849.1"/>
    </source>
</evidence>
<organism evidence="3 4">
    <name type="scientific">Discina gigas</name>
    <dbReference type="NCBI Taxonomy" id="1032678"/>
    <lineage>
        <taxon>Eukaryota</taxon>
        <taxon>Fungi</taxon>
        <taxon>Dikarya</taxon>
        <taxon>Ascomycota</taxon>
        <taxon>Pezizomycotina</taxon>
        <taxon>Pezizomycetes</taxon>
        <taxon>Pezizales</taxon>
        <taxon>Discinaceae</taxon>
        <taxon>Discina</taxon>
    </lineage>
</organism>
<reference evidence="3 4" key="1">
    <citation type="submission" date="2024-02" db="EMBL/GenBank/DDBJ databases">
        <title>Discinaceae phylogenomics.</title>
        <authorList>
            <person name="Dirks A.C."/>
            <person name="James T.Y."/>
        </authorList>
    </citation>
    <scope>NUCLEOTIDE SEQUENCE [LARGE SCALE GENOMIC DNA]</scope>
    <source>
        <strain evidence="3 4">ACD0624</strain>
    </source>
</reference>
<dbReference type="EMBL" id="JBBBZM010000205">
    <property type="protein sequence ID" value="KAL0631849.1"/>
    <property type="molecule type" value="Genomic_DNA"/>
</dbReference>
<name>A0ABR3G7D3_9PEZI</name>
<evidence type="ECO:0000256" key="1">
    <source>
        <dbReference type="SAM" id="Coils"/>
    </source>
</evidence>
<feature type="compositionally biased region" description="Polar residues" evidence="2">
    <location>
        <begin position="10"/>
        <end position="40"/>
    </location>
</feature>
<sequence>MNDSPAVLSSRPNSSGGTTANNDMKSTTTELTRPSTSCTCSPHILEDSDIPPVPQIDPESSAKIPVLSVTPTKSLLAVVADPVSRQPSPMLKADELELKDAYLAGYKHVEELFHKLLESLNFYKRKAGSLEIEVQQLKDAKAALEERIKDLQEETQGWETKMEEREKRKEGKAINKVRMLIRSATTKRRSTPEGVNIPPTMVEAK</sequence>
<evidence type="ECO:0000313" key="4">
    <source>
        <dbReference type="Proteomes" id="UP001447188"/>
    </source>
</evidence>
<accession>A0ABR3G7D3</accession>
<comment type="caution">
    <text evidence="3">The sequence shown here is derived from an EMBL/GenBank/DDBJ whole genome shotgun (WGS) entry which is preliminary data.</text>
</comment>
<keyword evidence="4" id="KW-1185">Reference proteome</keyword>
<keyword evidence="1" id="KW-0175">Coiled coil</keyword>
<feature type="region of interest" description="Disordered" evidence="2">
    <location>
        <begin position="1"/>
        <end position="59"/>
    </location>
</feature>
<protein>
    <submittedName>
        <fullName evidence="3">Uncharacterized protein</fullName>
    </submittedName>
</protein>